<evidence type="ECO:0000256" key="1">
    <source>
        <dbReference type="SAM" id="MobiDB-lite"/>
    </source>
</evidence>
<gene>
    <name evidence="2" type="ORF">KIN20_003925</name>
</gene>
<sequence length="57" mass="6498">MCSLTEEERVIRVLRDLRERTESEVVRNDVVQLERTAQQPSVQAVQPKGSDISSKNS</sequence>
<evidence type="ECO:0000313" key="3">
    <source>
        <dbReference type="Proteomes" id="UP001196413"/>
    </source>
</evidence>
<reference evidence="2" key="1">
    <citation type="submission" date="2021-06" db="EMBL/GenBank/DDBJ databases">
        <title>Parelaphostrongylus tenuis whole genome reference sequence.</title>
        <authorList>
            <person name="Garwood T.J."/>
            <person name="Larsen P.A."/>
            <person name="Fountain-Jones N.M."/>
            <person name="Garbe J.R."/>
            <person name="Macchietto M.G."/>
            <person name="Kania S.A."/>
            <person name="Gerhold R.W."/>
            <person name="Richards J.E."/>
            <person name="Wolf T.M."/>
        </authorList>
    </citation>
    <scope>NUCLEOTIDE SEQUENCE</scope>
    <source>
        <strain evidence="2">MNPRO001-30</strain>
        <tissue evidence="2">Meninges</tissue>
    </source>
</reference>
<proteinExistence type="predicted"/>
<feature type="region of interest" description="Disordered" evidence="1">
    <location>
        <begin position="36"/>
        <end position="57"/>
    </location>
</feature>
<accession>A0AAD5MGG7</accession>
<dbReference type="AlphaFoldDB" id="A0AAD5MGG7"/>
<name>A0AAD5MGG7_PARTN</name>
<dbReference type="EMBL" id="JAHQIW010000524">
    <property type="protein sequence ID" value="KAJ1348592.1"/>
    <property type="molecule type" value="Genomic_DNA"/>
</dbReference>
<keyword evidence="3" id="KW-1185">Reference proteome</keyword>
<dbReference type="Proteomes" id="UP001196413">
    <property type="component" value="Unassembled WGS sequence"/>
</dbReference>
<protein>
    <submittedName>
        <fullName evidence="2">Uncharacterized protein</fullName>
    </submittedName>
</protein>
<evidence type="ECO:0000313" key="2">
    <source>
        <dbReference type="EMBL" id="KAJ1348592.1"/>
    </source>
</evidence>
<organism evidence="2 3">
    <name type="scientific">Parelaphostrongylus tenuis</name>
    <name type="common">Meningeal worm</name>
    <dbReference type="NCBI Taxonomy" id="148309"/>
    <lineage>
        <taxon>Eukaryota</taxon>
        <taxon>Metazoa</taxon>
        <taxon>Ecdysozoa</taxon>
        <taxon>Nematoda</taxon>
        <taxon>Chromadorea</taxon>
        <taxon>Rhabditida</taxon>
        <taxon>Rhabditina</taxon>
        <taxon>Rhabditomorpha</taxon>
        <taxon>Strongyloidea</taxon>
        <taxon>Metastrongylidae</taxon>
        <taxon>Parelaphostrongylus</taxon>
    </lineage>
</organism>
<comment type="caution">
    <text evidence="2">The sequence shown here is derived from an EMBL/GenBank/DDBJ whole genome shotgun (WGS) entry which is preliminary data.</text>
</comment>